<name>A0AAV1RCT8_9ROSI</name>
<keyword evidence="6" id="KW-1185">Reference proteome</keyword>
<dbReference type="CDD" id="cd03784">
    <property type="entry name" value="GT1_Gtf-like"/>
    <property type="match status" value="1"/>
</dbReference>
<keyword evidence="2" id="KW-0328">Glycosyltransferase</keyword>
<dbReference type="AlphaFoldDB" id="A0AAV1RCT8"/>
<dbReference type="FunFam" id="3.40.50.2000:FF:000152">
    <property type="entry name" value="Glycosyltransferase"/>
    <property type="match status" value="1"/>
</dbReference>
<dbReference type="Gene3D" id="3.40.50.2000">
    <property type="entry name" value="Glycogen Phosphorylase B"/>
    <property type="match status" value="2"/>
</dbReference>
<dbReference type="EMBL" id="CAWUPB010000913">
    <property type="protein sequence ID" value="CAK7330431.1"/>
    <property type="molecule type" value="Genomic_DNA"/>
</dbReference>
<evidence type="ECO:0000256" key="1">
    <source>
        <dbReference type="ARBA" id="ARBA00009995"/>
    </source>
</evidence>
<organism evidence="5 6">
    <name type="scientific">Dovyalis caffra</name>
    <dbReference type="NCBI Taxonomy" id="77055"/>
    <lineage>
        <taxon>Eukaryota</taxon>
        <taxon>Viridiplantae</taxon>
        <taxon>Streptophyta</taxon>
        <taxon>Embryophyta</taxon>
        <taxon>Tracheophyta</taxon>
        <taxon>Spermatophyta</taxon>
        <taxon>Magnoliopsida</taxon>
        <taxon>eudicotyledons</taxon>
        <taxon>Gunneridae</taxon>
        <taxon>Pentapetalae</taxon>
        <taxon>rosids</taxon>
        <taxon>fabids</taxon>
        <taxon>Malpighiales</taxon>
        <taxon>Salicaceae</taxon>
        <taxon>Flacourtieae</taxon>
        <taxon>Dovyalis</taxon>
    </lineage>
</organism>
<dbReference type="InterPro" id="IPR002213">
    <property type="entry name" value="UDP_glucos_trans"/>
</dbReference>
<dbReference type="PANTHER" id="PTHR11926">
    <property type="entry name" value="GLUCOSYL/GLUCURONOSYL TRANSFERASES"/>
    <property type="match status" value="1"/>
</dbReference>
<dbReference type="GO" id="GO:0080043">
    <property type="term" value="F:quercetin 3-O-glucosyltransferase activity"/>
    <property type="evidence" value="ECO:0007669"/>
    <property type="project" value="TreeGrafter"/>
</dbReference>
<proteinExistence type="inferred from homology"/>
<evidence type="ECO:0000256" key="2">
    <source>
        <dbReference type="ARBA" id="ARBA00022676"/>
    </source>
</evidence>
<comment type="similarity">
    <text evidence="1">Belongs to the UDP-glycosyltransferase family.</text>
</comment>
<protein>
    <submittedName>
        <fullName evidence="5">Uncharacterized protein</fullName>
    </submittedName>
</protein>
<keyword evidence="3" id="KW-0808">Transferase</keyword>
<evidence type="ECO:0000256" key="4">
    <source>
        <dbReference type="SAM" id="Coils"/>
    </source>
</evidence>
<feature type="coiled-coil region" evidence="4">
    <location>
        <begin position="412"/>
        <end position="439"/>
    </location>
</feature>
<evidence type="ECO:0000256" key="3">
    <source>
        <dbReference type="ARBA" id="ARBA00022679"/>
    </source>
</evidence>
<reference evidence="5 6" key="1">
    <citation type="submission" date="2024-01" db="EMBL/GenBank/DDBJ databases">
        <authorList>
            <person name="Waweru B."/>
        </authorList>
    </citation>
    <scope>NUCLEOTIDE SEQUENCE [LARGE SCALE GENOMIC DNA]</scope>
</reference>
<dbReference type="PANTHER" id="PTHR11926:SF774">
    <property type="entry name" value="UDP-GLYCOSYLTRANSFERASE 85A1-RELATED"/>
    <property type="match status" value="1"/>
</dbReference>
<sequence length="460" mass="52230">MGIIGENHVVVMPYPGRGHINPMMNLCKQLVSKSDNIFITFVVTEEWFGLIGSDPNKPDRIRFATIPNVIPSEKVRFKDFMGFIEAVATKMGAPFERLLDQLEPPVPSLIIADTFLLWAFDVGSRRNIPVASFWPMSAMAFSVFYHFDRFLENGHYPVNFPESGHERVDYIPGVDAMPLMDLPPNRGTKEEVLKQAVKMFSWVPKGRYFLLPTIYELESQVIDTLKRNLSLSIYPIGPAIPYSDLGDNSANFTSDEDVNYLRWLDCQPCRSVLYVSLGSFLSVSSAQMDEIAAGLCESGVRFLWVARGETERLNEVCGGKGLVVRWCDQLRVLRHPSVGGFWTHCGWNSIREGVFSGVPFLTFPIAVDQFPNRKLIVEDWKIGWRVKEEFKVENLAHLVTREKIAGLVMKFMDLESNEVEEMRRRAKELQEICQHSTSKDGSSEANINSFIRDISLSSCH</sequence>
<accession>A0AAV1RCT8</accession>
<dbReference type="Proteomes" id="UP001314170">
    <property type="component" value="Unassembled WGS sequence"/>
</dbReference>
<comment type="caution">
    <text evidence="5">The sequence shown here is derived from an EMBL/GenBank/DDBJ whole genome shotgun (WGS) entry which is preliminary data.</text>
</comment>
<dbReference type="FunFam" id="3.40.50.2000:FF:000138">
    <property type="entry name" value="Glycosyltransferase"/>
    <property type="match status" value="1"/>
</dbReference>
<evidence type="ECO:0000313" key="6">
    <source>
        <dbReference type="Proteomes" id="UP001314170"/>
    </source>
</evidence>
<evidence type="ECO:0000313" key="5">
    <source>
        <dbReference type="EMBL" id="CAK7330431.1"/>
    </source>
</evidence>
<dbReference type="Pfam" id="PF00201">
    <property type="entry name" value="UDPGT"/>
    <property type="match status" value="1"/>
</dbReference>
<dbReference type="GO" id="GO:0080044">
    <property type="term" value="F:quercetin 7-O-glucosyltransferase activity"/>
    <property type="evidence" value="ECO:0007669"/>
    <property type="project" value="TreeGrafter"/>
</dbReference>
<gene>
    <name evidence="5" type="ORF">DCAF_LOCUS7954</name>
</gene>
<keyword evidence="4" id="KW-0175">Coiled coil</keyword>
<dbReference type="SUPFAM" id="SSF53756">
    <property type="entry name" value="UDP-Glycosyltransferase/glycogen phosphorylase"/>
    <property type="match status" value="1"/>
</dbReference>